<accession>A0A240BVA3</accession>
<keyword evidence="2" id="KW-0732">Signal</keyword>
<organism evidence="3 4">
    <name type="scientific">Serratia ficaria</name>
    <dbReference type="NCBI Taxonomy" id="61651"/>
    <lineage>
        <taxon>Bacteria</taxon>
        <taxon>Pseudomonadati</taxon>
        <taxon>Pseudomonadota</taxon>
        <taxon>Gammaproteobacteria</taxon>
        <taxon>Enterobacterales</taxon>
        <taxon>Yersiniaceae</taxon>
        <taxon>Serratia</taxon>
    </lineage>
</organism>
<dbReference type="RefSeq" id="WP_115939800.1">
    <property type="nucleotide sequence ID" value="NZ_CAMIQD010000002.1"/>
</dbReference>
<dbReference type="KEGG" id="sfj:SAMEA4384070_1998"/>
<feature type="compositionally biased region" description="Polar residues" evidence="1">
    <location>
        <begin position="92"/>
        <end position="101"/>
    </location>
</feature>
<sequence>MAKIVPAMLIFLLLPVGPYASAARYDRERETLSPVQFQKKLKGLVHGLWQQMDAGCPSPERDVGQLALLSDCDAQAKKNPPIKGKRALQPGEEQNASSGGC</sequence>
<evidence type="ECO:0000256" key="2">
    <source>
        <dbReference type="SAM" id="SignalP"/>
    </source>
</evidence>
<evidence type="ECO:0000313" key="4">
    <source>
        <dbReference type="Proteomes" id="UP000215134"/>
    </source>
</evidence>
<gene>
    <name evidence="3" type="ORF">SAMEA4384070_01998</name>
</gene>
<protein>
    <submittedName>
        <fullName evidence="3">Uncharacterized protein</fullName>
    </submittedName>
</protein>
<feature type="signal peptide" evidence="2">
    <location>
        <begin position="1"/>
        <end position="22"/>
    </location>
</feature>
<name>A0A240BVA3_SERFI</name>
<dbReference type="STRING" id="1411141.GCA_001590885_03616"/>
<evidence type="ECO:0000256" key="1">
    <source>
        <dbReference type="SAM" id="MobiDB-lite"/>
    </source>
</evidence>
<reference evidence="3 4" key="1">
    <citation type="submission" date="2017-06" db="EMBL/GenBank/DDBJ databases">
        <authorList>
            <consortium name="Pathogen Informatics"/>
        </authorList>
    </citation>
    <scope>NUCLEOTIDE SEQUENCE [LARGE SCALE GENOMIC DNA]</scope>
    <source>
        <strain evidence="3 4">NCTC12148</strain>
    </source>
</reference>
<dbReference type="EMBL" id="LT906479">
    <property type="protein sequence ID" value="SNV99727.1"/>
    <property type="molecule type" value="Genomic_DNA"/>
</dbReference>
<dbReference type="AlphaFoldDB" id="A0A240BVA3"/>
<feature type="region of interest" description="Disordered" evidence="1">
    <location>
        <begin position="77"/>
        <end position="101"/>
    </location>
</feature>
<dbReference type="Proteomes" id="UP000215134">
    <property type="component" value="Chromosome 1"/>
</dbReference>
<dbReference type="OrthoDB" id="6495263at2"/>
<proteinExistence type="predicted"/>
<keyword evidence="4" id="KW-1185">Reference proteome</keyword>
<feature type="chain" id="PRO_5012918619" evidence="2">
    <location>
        <begin position="23"/>
        <end position="101"/>
    </location>
</feature>
<evidence type="ECO:0000313" key="3">
    <source>
        <dbReference type="EMBL" id="SNV99727.1"/>
    </source>
</evidence>